<dbReference type="PROSITE" id="PS50850">
    <property type="entry name" value="MFS"/>
    <property type="match status" value="1"/>
</dbReference>
<feature type="transmembrane region" description="Helical" evidence="5">
    <location>
        <begin position="176"/>
        <end position="198"/>
    </location>
</feature>
<dbReference type="CDD" id="cd17316">
    <property type="entry name" value="MFS_SV2_like"/>
    <property type="match status" value="1"/>
</dbReference>
<feature type="transmembrane region" description="Helical" evidence="5">
    <location>
        <begin position="20"/>
        <end position="43"/>
    </location>
</feature>
<feature type="transmembrane region" description="Helical" evidence="5">
    <location>
        <begin position="112"/>
        <end position="134"/>
    </location>
</feature>
<name>A0A0Q0RVH5_9ARCH</name>
<dbReference type="Proteomes" id="UP000050320">
    <property type="component" value="Unassembled WGS sequence"/>
</dbReference>
<dbReference type="GO" id="GO:0005886">
    <property type="term" value="C:plasma membrane"/>
    <property type="evidence" value="ECO:0007669"/>
    <property type="project" value="TreeGrafter"/>
</dbReference>
<evidence type="ECO:0000313" key="9">
    <source>
        <dbReference type="Proteomes" id="UP000050320"/>
    </source>
</evidence>
<feature type="transmembrane region" description="Helical" evidence="5">
    <location>
        <begin position="413"/>
        <end position="431"/>
    </location>
</feature>
<evidence type="ECO:0000313" key="8">
    <source>
        <dbReference type="EMBL" id="KQB36335.1"/>
    </source>
</evidence>
<evidence type="ECO:0000256" key="1">
    <source>
        <dbReference type="ARBA" id="ARBA00004141"/>
    </source>
</evidence>
<accession>A0A0Q0RVH5</accession>
<feature type="transmembrane region" description="Helical" evidence="5">
    <location>
        <begin position="88"/>
        <end position="106"/>
    </location>
</feature>
<comment type="subcellular location">
    <subcellularLocation>
        <location evidence="1">Membrane</location>
        <topology evidence="1">Multi-pass membrane protein</topology>
    </subcellularLocation>
</comment>
<dbReference type="InterPro" id="IPR011701">
    <property type="entry name" value="MFS"/>
</dbReference>
<dbReference type="Pfam" id="PF07690">
    <property type="entry name" value="MFS_1"/>
    <property type="match status" value="1"/>
</dbReference>
<dbReference type="PANTHER" id="PTHR23508:SF10">
    <property type="entry name" value="CARBOXYLIC ACID TRANSPORTER PROTEIN HOMOLOG"/>
    <property type="match status" value="1"/>
</dbReference>
<dbReference type="Proteomes" id="UP000050515">
    <property type="component" value="Unassembled WGS sequence"/>
</dbReference>
<feature type="transmembrane region" description="Helical" evidence="5">
    <location>
        <begin position="55"/>
        <end position="76"/>
    </location>
</feature>
<feature type="transmembrane region" description="Helical" evidence="5">
    <location>
        <begin position="286"/>
        <end position="309"/>
    </location>
</feature>
<protein>
    <submittedName>
        <fullName evidence="8">MFS transporter permease</fullName>
    </submittedName>
</protein>
<evidence type="ECO:0000259" key="6">
    <source>
        <dbReference type="PROSITE" id="PS50850"/>
    </source>
</evidence>
<sequence>MENNEVSRYILTHDNIKSLYMVFIVSASVFLDVWDLTAFSFVLTFFKDTFLPSGILLGLSVAGANIGAIIGAIFGGYLTDYLGRKKMLIYNMLVFIIFAILIAVSTNLVEFIAFRIIMGFSIGADVATGFSYIYEYISMKQRNKFYSLWAYAFSVVALVAVLTVYLLYTYINSNIIWRYIFIMGGVFATIILVLRTYLMETPLWLYYSGKNTDAEKVIKNVYGDDIKIKSTEKLHRSLKDIIKFYRSGINREIIFTYSLNCIVGFIGWGFSFYVTYMLVILRIYTFTYILGIDGLIYAAGFAGALISPFVSSRFGIYKSSVIPSSFAGLLLFMLFIVFSGRLYSILIVPFTMGIIFLDYMGPMAYNAVLNSFVPSKIRGIANGQNYMVNKIVEAVSGFTSGILLVYLGLGYNTLVLALIVTVLIVIAIITGKTGHFMDKNAEYN</sequence>
<feature type="transmembrane region" description="Helical" evidence="5">
    <location>
        <begin position="321"/>
        <end position="339"/>
    </location>
</feature>
<dbReference type="EMBL" id="LKBG01000024">
    <property type="protein sequence ID" value="KQB36335.1"/>
    <property type="molecule type" value="Genomic_DNA"/>
</dbReference>
<dbReference type="RefSeq" id="WP_054963805.1">
    <property type="nucleotide sequence ID" value="NZ_LKBG01000024.1"/>
</dbReference>
<keyword evidence="9" id="KW-1185">Reference proteome</keyword>
<gene>
    <name evidence="8" type="ORF">AOG54_07565</name>
    <name evidence="7" type="ORF">SE19_00530</name>
</gene>
<dbReference type="InterPro" id="IPR036259">
    <property type="entry name" value="MFS_trans_sf"/>
</dbReference>
<feature type="transmembrane region" description="Helical" evidence="5">
    <location>
        <begin position="146"/>
        <end position="170"/>
    </location>
</feature>
<dbReference type="Gene3D" id="1.20.1250.20">
    <property type="entry name" value="MFS general substrate transporter like domains"/>
    <property type="match status" value="1"/>
</dbReference>
<reference evidence="7 10" key="1">
    <citation type="submission" date="2015-09" db="EMBL/GenBank/DDBJ databases">
        <title>Draft genome sequence of Acidiplasma aeolicum DSM 18409.</title>
        <authorList>
            <person name="Hemp J."/>
        </authorList>
    </citation>
    <scope>NUCLEOTIDE SEQUENCE [LARGE SCALE GENOMIC DNA]</scope>
    <source>
        <strain evidence="7 10">V</strain>
    </source>
</reference>
<dbReference type="PROSITE" id="PS00217">
    <property type="entry name" value="SUGAR_TRANSPORT_2"/>
    <property type="match status" value="1"/>
</dbReference>
<evidence type="ECO:0000256" key="2">
    <source>
        <dbReference type="ARBA" id="ARBA00022692"/>
    </source>
</evidence>
<comment type="caution">
    <text evidence="8">The sequence shown here is derived from an EMBL/GenBank/DDBJ whole genome shotgun (WGS) entry which is preliminary data.</text>
</comment>
<proteinExistence type="predicted"/>
<dbReference type="InterPro" id="IPR005829">
    <property type="entry name" value="Sugar_transporter_CS"/>
</dbReference>
<feature type="transmembrane region" description="Helical" evidence="5">
    <location>
        <begin position="253"/>
        <end position="274"/>
    </location>
</feature>
<dbReference type="PATRIC" id="fig|507754.4.peg.228"/>
<dbReference type="EMBL" id="LJCQ01000041">
    <property type="protein sequence ID" value="KPV47558.1"/>
    <property type="molecule type" value="Genomic_DNA"/>
</dbReference>
<feature type="domain" description="Major facilitator superfamily (MFS) profile" evidence="6">
    <location>
        <begin position="21"/>
        <end position="435"/>
    </location>
</feature>
<dbReference type="AlphaFoldDB" id="A0A0Q0RVH5"/>
<evidence type="ECO:0000313" key="10">
    <source>
        <dbReference type="Proteomes" id="UP000050515"/>
    </source>
</evidence>
<keyword evidence="3 5" id="KW-1133">Transmembrane helix</keyword>
<evidence type="ECO:0000256" key="5">
    <source>
        <dbReference type="SAM" id="Phobius"/>
    </source>
</evidence>
<organism evidence="8 9">
    <name type="scientific">Acidiplasma aeolicum</name>
    <dbReference type="NCBI Taxonomy" id="507754"/>
    <lineage>
        <taxon>Archaea</taxon>
        <taxon>Methanobacteriati</taxon>
        <taxon>Thermoplasmatota</taxon>
        <taxon>Thermoplasmata</taxon>
        <taxon>Thermoplasmatales</taxon>
        <taxon>Ferroplasmaceae</taxon>
        <taxon>Acidiplasma</taxon>
    </lineage>
</organism>
<evidence type="ECO:0000256" key="3">
    <source>
        <dbReference type="ARBA" id="ARBA00022989"/>
    </source>
</evidence>
<feature type="transmembrane region" description="Helical" evidence="5">
    <location>
        <begin position="345"/>
        <end position="365"/>
    </location>
</feature>
<evidence type="ECO:0000313" key="7">
    <source>
        <dbReference type="EMBL" id="KPV47558.1"/>
    </source>
</evidence>
<evidence type="ECO:0000256" key="4">
    <source>
        <dbReference type="ARBA" id="ARBA00023136"/>
    </source>
</evidence>
<dbReference type="PANTHER" id="PTHR23508">
    <property type="entry name" value="CARBOXYLIC ACID TRANSPORTER PROTEIN HOMOLOG"/>
    <property type="match status" value="1"/>
</dbReference>
<dbReference type="InterPro" id="IPR020846">
    <property type="entry name" value="MFS_dom"/>
</dbReference>
<reference evidence="8 9" key="2">
    <citation type="submission" date="2015-09" db="EMBL/GenBank/DDBJ databases">
        <title>Heavy metals and arsenic resistance mechanisms in polyextremophilic archaea of the family Ferroplasmaceae.</title>
        <authorList>
            <person name="Bulaev A.G."/>
            <person name="Kanygina A.V."/>
        </authorList>
    </citation>
    <scope>NUCLEOTIDE SEQUENCE [LARGE SCALE GENOMIC DNA]</scope>
    <source>
        <strain evidence="8 9">VT</strain>
    </source>
</reference>
<dbReference type="GO" id="GO:0046943">
    <property type="term" value="F:carboxylic acid transmembrane transporter activity"/>
    <property type="evidence" value="ECO:0007669"/>
    <property type="project" value="TreeGrafter"/>
</dbReference>
<keyword evidence="2 5" id="KW-0812">Transmembrane</keyword>
<dbReference type="OrthoDB" id="117970at2157"/>
<keyword evidence="4 5" id="KW-0472">Membrane</keyword>
<dbReference type="SUPFAM" id="SSF103473">
    <property type="entry name" value="MFS general substrate transporter"/>
    <property type="match status" value="1"/>
</dbReference>